<gene>
    <name evidence="1" type="ORF">KUCAC02_027567</name>
</gene>
<reference evidence="1" key="1">
    <citation type="submission" date="2022-05" db="EMBL/GenBank/DDBJ databases">
        <title>Chromosome-level genome of Chaenocephalus aceratus.</title>
        <authorList>
            <person name="Park H."/>
        </authorList>
    </citation>
    <scope>NUCLEOTIDE SEQUENCE</scope>
    <source>
        <strain evidence="1">KU_202001</strain>
    </source>
</reference>
<name>A0ACB9W5B0_CHAAC</name>
<protein>
    <submittedName>
        <fullName evidence="1">Uncharacterized protein</fullName>
    </submittedName>
</protein>
<dbReference type="Proteomes" id="UP001057452">
    <property type="component" value="Chromosome 19"/>
</dbReference>
<proteinExistence type="predicted"/>
<organism evidence="1 2">
    <name type="scientific">Chaenocephalus aceratus</name>
    <name type="common">Blackfin icefish</name>
    <name type="synonym">Chaenichthys aceratus</name>
    <dbReference type="NCBI Taxonomy" id="36190"/>
    <lineage>
        <taxon>Eukaryota</taxon>
        <taxon>Metazoa</taxon>
        <taxon>Chordata</taxon>
        <taxon>Craniata</taxon>
        <taxon>Vertebrata</taxon>
        <taxon>Euteleostomi</taxon>
        <taxon>Actinopterygii</taxon>
        <taxon>Neopterygii</taxon>
        <taxon>Teleostei</taxon>
        <taxon>Neoteleostei</taxon>
        <taxon>Acanthomorphata</taxon>
        <taxon>Eupercaria</taxon>
        <taxon>Perciformes</taxon>
        <taxon>Notothenioidei</taxon>
        <taxon>Channichthyidae</taxon>
        <taxon>Chaenocephalus</taxon>
    </lineage>
</organism>
<keyword evidence="2" id="KW-1185">Reference proteome</keyword>
<evidence type="ECO:0000313" key="2">
    <source>
        <dbReference type="Proteomes" id="UP001057452"/>
    </source>
</evidence>
<comment type="caution">
    <text evidence="1">The sequence shown here is derived from an EMBL/GenBank/DDBJ whole genome shotgun (WGS) entry which is preliminary data.</text>
</comment>
<sequence length="49" mass="6002">MWELLWIHWCIAVCCYLEPHKTNSHPFIQRGTGTMMHLNFLREEMLDIR</sequence>
<evidence type="ECO:0000313" key="1">
    <source>
        <dbReference type="EMBL" id="KAI4807781.1"/>
    </source>
</evidence>
<dbReference type="EMBL" id="CM043803">
    <property type="protein sequence ID" value="KAI4807781.1"/>
    <property type="molecule type" value="Genomic_DNA"/>
</dbReference>
<accession>A0ACB9W5B0</accession>